<proteinExistence type="predicted"/>
<dbReference type="RefSeq" id="WP_317627273.1">
    <property type="nucleotide sequence ID" value="NZ_JANFFA010000005.1"/>
</dbReference>
<dbReference type="AlphaFoldDB" id="A0AAJ1UGG4"/>
<sequence length="624" mass="68543">MFASIIRFVVLLVLLSVTTAPRLAAQSIDRVKSDIYAALSTPLPITIVGPLLTRDVEVSEDGEGFRAVMKDTVLMGLFPFGDISFHLEAVDDTHYKVSDLTLPRDLDFPGMGRIKHSAMRMEGLWSTADRSYSSLSWSIDGLDLRGPEGMPGFVTIGQLALDVLKEPDERDTESRFEITARDVAMKNLGPQDVTLGVVRARLAANGEEPVDLYSTIRELAMTGSAPDAGARLAALGRTLLGNRYDTVTLDLAAQDFDMKNRARPEQSYMRAGALALRVGLSDVLPRTWGGTEIKLSMTDVDQSDSREAAVKVGEAVFRLTGETLPVADMLTTYRLLENPPRGQATPVSMILDGIVNFGKLEFESGGKSVLVGIYDRRRKDESWVYEKSFDTGYDFWAVKLGVEGLDRNAGTLSLASALRGGEFIPAAGFPMEALPHLRAWFPTTLELQTQVGDLNEGFLKQLFEGVEIQDLREPVEIVMPLMLYVAATVFDVQSGENQYETSLFRLEQSGNYKLYPTEVLGLAPYAGAASLRITGLSKLMGYLDETQAALRPGSDDAQAMGALKSGLVVLRNIAVQGEGGALEWVIDRPDVERNVFELNGIEMRYPDILSMMPSLMFGTMFRRF</sequence>
<dbReference type="Proteomes" id="UP001227162">
    <property type="component" value="Unassembled WGS sequence"/>
</dbReference>
<reference evidence="2" key="1">
    <citation type="submission" date="2022-07" db="EMBL/GenBank/DDBJ databases">
        <authorList>
            <person name="Otstavnykh N."/>
            <person name="Isaeva M."/>
            <person name="Bystritskaya E."/>
        </authorList>
    </citation>
    <scope>NUCLEOTIDE SEQUENCE</scope>
    <source>
        <strain evidence="2">10Alg 79</strain>
    </source>
</reference>
<evidence type="ECO:0000256" key="1">
    <source>
        <dbReference type="SAM" id="SignalP"/>
    </source>
</evidence>
<name>A0AAJ1UGG4_9RHOB</name>
<protein>
    <submittedName>
        <fullName evidence="2">Uncharacterized protein</fullName>
    </submittedName>
</protein>
<feature type="signal peptide" evidence="1">
    <location>
        <begin position="1"/>
        <end position="24"/>
    </location>
</feature>
<keyword evidence="3" id="KW-1185">Reference proteome</keyword>
<keyword evidence="1" id="KW-0732">Signal</keyword>
<evidence type="ECO:0000313" key="3">
    <source>
        <dbReference type="Proteomes" id="UP001227162"/>
    </source>
</evidence>
<accession>A0AAJ1UGG4</accession>
<comment type="caution">
    <text evidence="2">The sequence shown here is derived from an EMBL/GenBank/DDBJ whole genome shotgun (WGS) entry which is preliminary data.</text>
</comment>
<reference evidence="2" key="2">
    <citation type="submission" date="2023-04" db="EMBL/GenBank/DDBJ databases">
        <title>'Rhodoalgimonas zhirmunskyi' gen. nov., isolated from a red alga.</title>
        <authorList>
            <person name="Nedashkovskaya O.I."/>
            <person name="Otstavnykh N.Y."/>
            <person name="Bystritskaya E.P."/>
            <person name="Balabanova L.A."/>
            <person name="Isaeva M.P."/>
        </authorList>
    </citation>
    <scope>NUCLEOTIDE SEQUENCE</scope>
    <source>
        <strain evidence="2">10Alg 79</strain>
    </source>
</reference>
<evidence type="ECO:0000313" key="2">
    <source>
        <dbReference type="EMBL" id="MDQ2095651.1"/>
    </source>
</evidence>
<organism evidence="2 3">
    <name type="scientific">Rhodalgimonas zhirmunskyi</name>
    <dbReference type="NCBI Taxonomy" id="2964767"/>
    <lineage>
        <taxon>Bacteria</taxon>
        <taxon>Pseudomonadati</taxon>
        <taxon>Pseudomonadota</taxon>
        <taxon>Alphaproteobacteria</taxon>
        <taxon>Rhodobacterales</taxon>
        <taxon>Roseobacteraceae</taxon>
        <taxon>Rhodalgimonas</taxon>
    </lineage>
</organism>
<gene>
    <name evidence="2" type="ORF">NOI20_16155</name>
</gene>
<dbReference type="EMBL" id="JANFFA010000005">
    <property type="protein sequence ID" value="MDQ2095651.1"/>
    <property type="molecule type" value="Genomic_DNA"/>
</dbReference>
<feature type="chain" id="PRO_5042508818" evidence="1">
    <location>
        <begin position="25"/>
        <end position="624"/>
    </location>
</feature>